<evidence type="ECO:0000256" key="1">
    <source>
        <dbReference type="ARBA" id="ARBA00010645"/>
    </source>
</evidence>
<comment type="similarity">
    <text evidence="1 2">Belongs to the UPF0125 (RnfH) family.</text>
</comment>
<dbReference type="AlphaFoldDB" id="A0A545T7K1"/>
<name>A0A545T7K1_9GAMM</name>
<dbReference type="OrthoDB" id="9796575at2"/>
<dbReference type="EMBL" id="VIKR01000004">
    <property type="protein sequence ID" value="TQV73204.1"/>
    <property type="molecule type" value="Genomic_DNA"/>
</dbReference>
<gene>
    <name evidence="3" type="ORF">FLL45_16480</name>
</gene>
<protein>
    <recommendedName>
        <fullName evidence="2">UPF0125 protein FLL45_16480</fullName>
    </recommendedName>
</protein>
<evidence type="ECO:0000256" key="2">
    <source>
        <dbReference type="HAMAP-Rule" id="MF_00460"/>
    </source>
</evidence>
<dbReference type="PANTHER" id="PTHR37483">
    <property type="entry name" value="UPF0125 PROTEIN RATB"/>
    <property type="match status" value="1"/>
</dbReference>
<dbReference type="Pfam" id="PF03658">
    <property type="entry name" value="Ub-RnfH"/>
    <property type="match status" value="1"/>
</dbReference>
<dbReference type="Proteomes" id="UP000317839">
    <property type="component" value="Unassembled WGS sequence"/>
</dbReference>
<keyword evidence="4" id="KW-1185">Reference proteome</keyword>
<sequence>MKIELIYALPDEQDLIELDVKDGTTIEQAIIQSGLLERYPQIDLQSNKVGIFSKVAKLDTTLREGDRIEIYRPLIADPKEVRKRKAAMQKEAKK</sequence>
<accession>A0A545T7K1</accession>
<dbReference type="InterPro" id="IPR005346">
    <property type="entry name" value="RnfH"/>
</dbReference>
<evidence type="ECO:0000313" key="3">
    <source>
        <dbReference type="EMBL" id="TQV73204.1"/>
    </source>
</evidence>
<dbReference type="Gene3D" id="3.10.20.280">
    <property type="entry name" value="RnfH-like"/>
    <property type="match status" value="1"/>
</dbReference>
<evidence type="ECO:0000313" key="4">
    <source>
        <dbReference type="Proteomes" id="UP000317839"/>
    </source>
</evidence>
<comment type="caution">
    <text evidence="3">The sequence shown here is derived from an EMBL/GenBank/DDBJ whole genome shotgun (WGS) entry which is preliminary data.</text>
</comment>
<reference evidence="3 4" key="1">
    <citation type="submission" date="2019-06" db="EMBL/GenBank/DDBJ databases">
        <title>Draft genome of Aliikangiella marina GYP-15.</title>
        <authorList>
            <person name="Wang G."/>
        </authorList>
    </citation>
    <scope>NUCLEOTIDE SEQUENCE [LARGE SCALE GENOMIC DNA]</scope>
    <source>
        <strain evidence="3 4">GYP-15</strain>
    </source>
</reference>
<organism evidence="3 4">
    <name type="scientific">Aliikangiella marina</name>
    <dbReference type="NCBI Taxonomy" id="1712262"/>
    <lineage>
        <taxon>Bacteria</taxon>
        <taxon>Pseudomonadati</taxon>
        <taxon>Pseudomonadota</taxon>
        <taxon>Gammaproteobacteria</taxon>
        <taxon>Oceanospirillales</taxon>
        <taxon>Pleioneaceae</taxon>
        <taxon>Aliikangiella</taxon>
    </lineage>
</organism>
<dbReference type="InterPro" id="IPR016155">
    <property type="entry name" value="Mopterin_synth/thiamin_S_b"/>
</dbReference>
<dbReference type="SUPFAM" id="SSF54285">
    <property type="entry name" value="MoaD/ThiS"/>
    <property type="match status" value="1"/>
</dbReference>
<proteinExistence type="inferred from homology"/>
<dbReference type="HAMAP" id="MF_00460">
    <property type="entry name" value="UPF0125_RnfH"/>
    <property type="match status" value="1"/>
</dbReference>
<dbReference type="PANTHER" id="PTHR37483:SF1">
    <property type="entry name" value="UPF0125 PROTEIN RATB"/>
    <property type="match status" value="1"/>
</dbReference>
<dbReference type="InterPro" id="IPR037021">
    <property type="entry name" value="RnfH_sf"/>
</dbReference>
<dbReference type="NCBIfam" id="NF002490">
    <property type="entry name" value="PRK01777.1"/>
    <property type="match status" value="1"/>
</dbReference>